<feature type="region of interest" description="Disordered" evidence="1">
    <location>
        <begin position="125"/>
        <end position="151"/>
    </location>
</feature>
<feature type="compositionally biased region" description="Low complexity" evidence="1">
    <location>
        <begin position="141"/>
        <end position="151"/>
    </location>
</feature>
<evidence type="ECO:0000256" key="1">
    <source>
        <dbReference type="SAM" id="MobiDB-lite"/>
    </source>
</evidence>
<keyword evidence="2" id="KW-1133">Transmembrane helix</keyword>
<proteinExistence type="predicted"/>
<dbReference type="OrthoDB" id="509821at2759"/>
<dbReference type="InterPro" id="IPR019176">
    <property type="entry name" value="Cytochrome_B561-rel"/>
</dbReference>
<accession>A0A7R9BDI0</accession>
<dbReference type="EMBL" id="CAJPEX010000103">
    <property type="protein sequence ID" value="CAG0913327.1"/>
    <property type="molecule type" value="Genomic_DNA"/>
</dbReference>
<dbReference type="GO" id="GO:0016020">
    <property type="term" value="C:membrane"/>
    <property type="evidence" value="ECO:0007669"/>
    <property type="project" value="TreeGrafter"/>
</dbReference>
<dbReference type="PANTHER" id="PTHR21780:SF0">
    <property type="entry name" value="TRANSMEMBRANE PROTEIN 209"/>
    <property type="match status" value="1"/>
</dbReference>
<evidence type="ECO:0000313" key="3">
    <source>
        <dbReference type="EMBL" id="CAD7273175.1"/>
    </source>
</evidence>
<dbReference type="Proteomes" id="UP000678499">
    <property type="component" value="Unassembled WGS sequence"/>
</dbReference>
<feature type="compositionally biased region" description="Polar residues" evidence="1">
    <location>
        <begin position="125"/>
        <end position="135"/>
    </location>
</feature>
<name>A0A7R9BDI0_9CRUS</name>
<evidence type="ECO:0000256" key="2">
    <source>
        <dbReference type="SAM" id="Phobius"/>
    </source>
</evidence>
<dbReference type="PANTHER" id="PTHR21780">
    <property type="entry name" value="TRANSMEMBRANE PROTEIN 209"/>
    <property type="match status" value="1"/>
</dbReference>
<reference evidence="3" key="1">
    <citation type="submission" date="2020-11" db="EMBL/GenBank/DDBJ databases">
        <authorList>
            <person name="Tran Van P."/>
        </authorList>
    </citation>
    <scope>NUCLEOTIDE SEQUENCE</scope>
</reference>
<sequence length="549" mass="60993">MASFVHSNTVEQVVSRKFAVKESPKYLFWALIYLGAAAFFYVDLTKWNSCRCLFHDLESESWGSQGWRYTEYGLLAVMLLHCCLNTYKFIRPRLGYPALKLTEKQMNLLGIQKGEAGFDLLTPQAESPRQTQSPSKPRLISSSPNASVGSGSVTPMNLSAASWMSSASSGTRSSPWSSFSVSENRPSFYLSDSSPVAPSSPKSESAFVSPTTEFEERMKRERESMRKRDIFEPAEFISSGTELTKFLDKEPQWNTTAGFFSAARNSSESFMQKAADLQESTPPKRYTYQLAPTSSSTPGATGLGDEKTSSASSLHMVVFARRKLGISPEKLDIWSENLRKWISETVVRPVNKEIEAVNEHLQGLGSGDSVRIGAMSLNQIAAVSVSGIPGMPTGFMDYSQLHTLIPFLEAHHNQAYLILMHLFASYFDVHLPLVTFDSPRPFSFRHFIKKPVSGWPTTVLEGSFKVQTSVGSVVLPESLRDIPVICQAEISPPHFVFVFKGEVCEASKGRNNLLHTILLFLHHVKTQNKGMLGRVNLGLSGINVLWILE</sequence>
<dbReference type="Pfam" id="PF09786">
    <property type="entry name" value="CytochromB561_N"/>
    <property type="match status" value="1"/>
</dbReference>
<feature type="compositionally biased region" description="Polar residues" evidence="1">
    <location>
        <begin position="190"/>
        <end position="212"/>
    </location>
</feature>
<feature type="compositionally biased region" description="Polar residues" evidence="1">
    <location>
        <begin position="290"/>
        <end position="299"/>
    </location>
</feature>
<gene>
    <name evidence="3" type="ORF">NMOB1V02_LOCUS1074</name>
</gene>
<evidence type="ECO:0008006" key="5">
    <source>
        <dbReference type="Google" id="ProtNLM"/>
    </source>
</evidence>
<feature type="region of interest" description="Disordered" evidence="1">
    <location>
        <begin position="289"/>
        <end position="308"/>
    </location>
</feature>
<keyword evidence="2" id="KW-0812">Transmembrane</keyword>
<evidence type="ECO:0000313" key="4">
    <source>
        <dbReference type="Proteomes" id="UP000678499"/>
    </source>
</evidence>
<keyword evidence="2" id="KW-0472">Membrane</keyword>
<organism evidence="3">
    <name type="scientific">Notodromas monacha</name>
    <dbReference type="NCBI Taxonomy" id="399045"/>
    <lineage>
        <taxon>Eukaryota</taxon>
        <taxon>Metazoa</taxon>
        <taxon>Ecdysozoa</taxon>
        <taxon>Arthropoda</taxon>
        <taxon>Crustacea</taxon>
        <taxon>Oligostraca</taxon>
        <taxon>Ostracoda</taxon>
        <taxon>Podocopa</taxon>
        <taxon>Podocopida</taxon>
        <taxon>Cypridocopina</taxon>
        <taxon>Cypridoidea</taxon>
        <taxon>Cyprididae</taxon>
        <taxon>Notodromas</taxon>
    </lineage>
</organism>
<feature type="transmembrane region" description="Helical" evidence="2">
    <location>
        <begin position="26"/>
        <end position="44"/>
    </location>
</feature>
<dbReference type="EMBL" id="OA882140">
    <property type="protein sequence ID" value="CAD7273175.1"/>
    <property type="molecule type" value="Genomic_DNA"/>
</dbReference>
<feature type="region of interest" description="Disordered" evidence="1">
    <location>
        <begin position="190"/>
        <end position="221"/>
    </location>
</feature>
<dbReference type="AlphaFoldDB" id="A0A7R9BDI0"/>
<keyword evidence="4" id="KW-1185">Reference proteome</keyword>
<protein>
    <recommendedName>
        <fullName evidence="5">Transmembrane protein 209</fullName>
    </recommendedName>
</protein>